<protein>
    <submittedName>
        <fullName evidence="1">Uncharacterized protein</fullName>
    </submittedName>
</protein>
<name>A0ABR1T4Y7_9PEZI</name>
<evidence type="ECO:0000313" key="2">
    <source>
        <dbReference type="Proteomes" id="UP001480595"/>
    </source>
</evidence>
<gene>
    <name evidence="1" type="ORF">PG994_014052</name>
</gene>
<reference evidence="1 2" key="1">
    <citation type="submission" date="2023-01" db="EMBL/GenBank/DDBJ databases">
        <title>Analysis of 21 Apiospora genomes using comparative genomics revels a genus with tremendous synthesis potential of carbohydrate active enzymes and secondary metabolites.</title>
        <authorList>
            <person name="Sorensen T."/>
        </authorList>
    </citation>
    <scope>NUCLEOTIDE SEQUENCE [LARGE SCALE GENOMIC DNA]</scope>
    <source>
        <strain evidence="1 2">CBS 135458</strain>
    </source>
</reference>
<dbReference type="RefSeq" id="XP_066708590.1">
    <property type="nucleotide sequence ID" value="XM_066865461.1"/>
</dbReference>
<sequence>MSYTATNGGGGKVSCSKAIGDSETLYLERYEDGRYSIRASGSPGVYLRLDGNAVAKEKKKIGPGAGVSTSGDASNAFESIKFPEVFLRSNGKIVNGQWGSESYEEFYIIYLD</sequence>
<comment type="caution">
    <text evidence="1">The sequence shown here is derived from an EMBL/GenBank/DDBJ whole genome shotgun (WGS) entry which is preliminary data.</text>
</comment>
<accession>A0ABR1T4Y7</accession>
<dbReference type="Proteomes" id="UP001480595">
    <property type="component" value="Unassembled WGS sequence"/>
</dbReference>
<proteinExistence type="predicted"/>
<keyword evidence="2" id="KW-1185">Reference proteome</keyword>
<dbReference type="GeneID" id="92098524"/>
<evidence type="ECO:0000313" key="1">
    <source>
        <dbReference type="EMBL" id="KAK8041045.1"/>
    </source>
</evidence>
<dbReference type="EMBL" id="JAQQWL010000015">
    <property type="protein sequence ID" value="KAK8041045.1"/>
    <property type="molecule type" value="Genomic_DNA"/>
</dbReference>
<organism evidence="1 2">
    <name type="scientific">Apiospora phragmitis</name>
    <dbReference type="NCBI Taxonomy" id="2905665"/>
    <lineage>
        <taxon>Eukaryota</taxon>
        <taxon>Fungi</taxon>
        <taxon>Dikarya</taxon>
        <taxon>Ascomycota</taxon>
        <taxon>Pezizomycotina</taxon>
        <taxon>Sordariomycetes</taxon>
        <taxon>Xylariomycetidae</taxon>
        <taxon>Amphisphaeriales</taxon>
        <taxon>Apiosporaceae</taxon>
        <taxon>Apiospora</taxon>
    </lineage>
</organism>